<dbReference type="Proteomes" id="UP000731465">
    <property type="component" value="Unassembled WGS sequence"/>
</dbReference>
<dbReference type="PROSITE" id="PS00690">
    <property type="entry name" value="DEAH_ATP_HELICASE"/>
    <property type="match status" value="1"/>
</dbReference>
<dbReference type="EMBL" id="JAGFNY010000079">
    <property type="protein sequence ID" value="MBW7571153.1"/>
    <property type="molecule type" value="Genomic_DNA"/>
</dbReference>
<gene>
    <name evidence="12" type="ORF">J5V48_09665</name>
</gene>
<evidence type="ECO:0000256" key="3">
    <source>
        <dbReference type="ARBA" id="ARBA00022801"/>
    </source>
</evidence>
<dbReference type="GO" id="GO:0004386">
    <property type="term" value="F:helicase activity"/>
    <property type="evidence" value="ECO:0007669"/>
    <property type="project" value="UniProtKB-KW"/>
</dbReference>
<dbReference type="SMART" id="SM00490">
    <property type="entry name" value="HELICc"/>
    <property type="match status" value="1"/>
</dbReference>
<evidence type="ECO:0000259" key="10">
    <source>
        <dbReference type="PROSITE" id="PS51192"/>
    </source>
</evidence>
<dbReference type="NCBIfam" id="TIGR00614">
    <property type="entry name" value="recQ_fam"/>
    <property type="match status" value="1"/>
</dbReference>
<keyword evidence="13" id="KW-1185">Reference proteome</keyword>
<sequence>MDTSIFTNYLKLIFGNKASFRKDQLEAIISTVNNHFTLVVEKTGWGKSLVYFLATKYFRDNGYGPTIIVSPLKALMRNQIEAASKLNLRAEMISGEFFKRENENKKYEILTSLNNNKIDILYVTPEQLNKNDLYNLLIANITQELALFVIDEVHCVSEWGHDFRPDFCSLKYFVESSIVNNKKIHILATTATANDMVIEDLCNQFNCEITTIRGELCRDSLHLCVLPEMSLSHKYAWILEYLQNHSGSGIIYALTIKDCDLLAQFLSVNNIVAFSYHSENGDEKNRWIEEKFFNNEIKVLVATSALGMGYDKPDVAFVIHLQKAKSMLEYYQQIGRAGRDIAKADVILMRSPKDDNCLDFFIKNAFPEPTIMREILSFIETQNIVKRQNILECFNISVSSCDKILKHLLARKLIRKDGSIWRNY</sequence>
<dbReference type="Pfam" id="PF00271">
    <property type="entry name" value="Helicase_C"/>
    <property type="match status" value="1"/>
</dbReference>
<dbReference type="RefSeq" id="WP_219938428.1">
    <property type="nucleotide sequence ID" value="NZ_JAGFNY010000079.1"/>
</dbReference>
<keyword evidence="2" id="KW-0547">Nucleotide-binding</keyword>
<dbReference type="InterPro" id="IPR027417">
    <property type="entry name" value="P-loop_NTPase"/>
</dbReference>
<evidence type="ECO:0000313" key="13">
    <source>
        <dbReference type="Proteomes" id="UP000731465"/>
    </source>
</evidence>
<dbReference type="PROSITE" id="PS51194">
    <property type="entry name" value="HELICASE_CTER"/>
    <property type="match status" value="1"/>
</dbReference>
<accession>A0ABS7DIM7</accession>
<dbReference type="InterPro" id="IPR004589">
    <property type="entry name" value="DNA_helicase_ATP-dep_RecQ"/>
</dbReference>
<dbReference type="InterPro" id="IPR011545">
    <property type="entry name" value="DEAD/DEAH_box_helicase_dom"/>
</dbReference>
<reference evidence="12 13" key="1">
    <citation type="submission" date="2021-03" db="EMBL/GenBank/DDBJ databases">
        <title>Succinivibrio sp. nov. isolated from feces of cow.</title>
        <authorList>
            <person name="Choi J.-Y."/>
        </authorList>
    </citation>
    <scope>NUCLEOTIDE SEQUENCE [LARGE SCALE GENOMIC DNA]</scope>
    <source>
        <strain evidence="12 13">AGMB01872</strain>
    </source>
</reference>
<dbReference type="Pfam" id="PF00270">
    <property type="entry name" value="DEAD"/>
    <property type="match status" value="1"/>
</dbReference>
<evidence type="ECO:0000256" key="6">
    <source>
        <dbReference type="ARBA" id="ARBA00023125"/>
    </source>
</evidence>
<evidence type="ECO:0000256" key="5">
    <source>
        <dbReference type="ARBA" id="ARBA00022840"/>
    </source>
</evidence>
<comment type="similarity">
    <text evidence="1">Belongs to the helicase family. RecQ subfamily.</text>
</comment>
<dbReference type="SMART" id="SM00487">
    <property type="entry name" value="DEXDc"/>
    <property type="match status" value="1"/>
</dbReference>
<feature type="domain" description="Helicase ATP-binding" evidence="10">
    <location>
        <begin position="28"/>
        <end position="211"/>
    </location>
</feature>
<dbReference type="InterPro" id="IPR001650">
    <property type="entry name" value="Helicase_C-like"/>
</dbReference>
<dbReference type="PROSITE" id="PS51192">
    <property type="entry name" value="HELICASE_ATP_BIND_1"/>
    <property type="match status" value="1"/>
</dbReference>
<proteinExistence type="inferred from homology"/>
<dbReference type="Gene3D" id="3.40.50.300">
    <property type="entry name" value="P-loop containing nucleotide triphosphate hydrolases"/>
    <property type="match status" value="2"/>
</dbReference>
<evidence type="ECO:0000256" key="1">
    <source>
        <dbReference type="ARBA" id="ARBA00005446"/>
    </source>
</evidence>
<evidence type="ECO:0000256" key="2">
    <source>
        <dbReference type="ARBA" id="ARBA00022741"/>
    </source>
</evidence>
<evidence type="ECO:0000256" key="9">
    <source>
        <dbReference type="ARBA" id="ARBA00034808"/>
    </source>
</evidence>
<organism evidence="12 13">
    <name type="scientific">Succinivibrio faecicola</name>
    <dbReference type="NCBI Taxonomy" id="2820300"/>
    <lineage>
        <taxon>Bacteria</taxon>
        <taxon>Pseudomonadati</taxon>
        <taxon>Pseudomonadota</taxon>
        <taxon>Gammaproteobacteria</taxon>
        <taxon>Aeromonadales</taxon>
        <taxon>Succinivibrionaceae</taxon>
        <taxon>Succinivibrio</taxon>
    </lineage>
</organism>
<name>A0ABS7DIM7_9GAMM</name>
<protein>
    <recommendedName>
        <fullName evidence="9">DNA 3'-5' helicase</fullName>
        <ecNumber evidence="9">5.6.2.4</ecNumber>
    </recommendedName>
</protein>
<keyword evidence="4 12" id="KW-0347">Helicase</keyword>
<feature type="domain" description="Helicase C-terminal" evidence="11">
    <location>
        <begin position="234"/>
        <end position="392"/>
    </location>
</feature>
<dbReference type="PANTHER" id="PTHR13710">
    <property type="entry name" value="DNA HELICASE RECQ FAMILY MEMBER"/>
    <property type="match status" value="1"/>
</dbReference>
<dbReference type="EC" id="5.6.2.4" evidence="9"/>
<evidence type="ECO:0000256" key="4">
    <source>
        <dbReference type="ARBA" id="ARBA00022806"/>
    </source>
</evidence>
<keyword evidence="6" id="KW-0238">DNA-binding</keyword>
<evidence type="ECO:0000256" key="7">
    <source>
        <dbReference type="ARBA" id="ARBA00023235"/>
    </source>
</evidence>
<evidence type="ECO:0000259" key="11">
    <source>
        <dbReference type="PROSITE" id="PS51194"/>
    </source>
</evidence>
<dbReference type="InterPro" id="IPR014001">
    <property type="entry name" value="Helicase_ATP-bd"/>
</dbReference>
<comment type="caution">
    <text evidence="12">The sequence shown here is derived from an EMBL/GenBank/DDBJ whole genome shotgun (WGS) entry which is preliminary data.</text>
</comment>
<comment type="catalytic activity">
    <reaction evidence="8">
        <text>Couples ATP hydrolysis with the unwinding of duplex DNA by translocating in the 3'-5' direction.</text>
        <dbReference type="EC" id="5.6.2.4"/>
    </reaction>
</comment>
<evidence type="ECO:0000313" key="12">
    <source>
        <dbReference type="EMBL" id="MBW7571153.1"/>
    </source>
</evidence>
<dbReference type="InterPro" id="IPR002464">
    <property type="entry name" value="DNA/RNA_helicase_DEAH_CS"/>
</dbReference>
<keyword evidence="7" id="KW-0413">Isomerase</keyword>
<dbReference type="PANTHER" id="PTHR13710:SF105">
    <property type="entry name" value="ATP-DEPENDENT DNA HELICASE Q1"/>
    <property type="match status" value="1"/>
</dbReference>
<dbReference type="SUPFAM" id="SSF52540">
    <property type="entry name" value="P-loop containing nucleoside triphosphate hydrolases"/>
    <property type="match status" value="1"/>
</dbReference>
<keyword evidence="5" id="KW-0067">ATP-binding</keyword>
<keyword evidence="3" id="KW-0378">Hydrolase</keyword>
<evidence type="ECO:0000256" key="8">
    <source>
        <dbReference type="ARBA" id="ARBA00034617"/>
    </source>
</evidence>